<protein>
    <submittedName>
        <fullName evidence="7">SANT domain-containing protein</fullName>
    </submittedName>
</protein>
<dbReference type="InterPro" id="IPR001005">
    <property type="entry name" value="SANT/Myb"/>
</dbReference>
<keyword evidence="6" id="KW-1185">Reference proteome</keyword>
<reference evidence="7" key="1">
    <citation type="submission" date="2022-11" db="UniProtKB">
        <authorList>
            <consortium name="WormBaseParasite"/>
        </authorList>
    </citation>
    <scope>IDENTIFICATION</scope>
</reference>
<dbReference type="GO" id="GO:0003677">
    <property type="term" value="F:DNA binding"/>
    <property type="evidence" value="ECO:0007669"/>
    <property type="project" value="UniProtKB-KW"/>
</dbReference>
<accession>A0A915ARZ2</accession>
<feature type="compositionally biased region" description="Polar residues" evidence="4">
    <location>
        <begin position="17"/>
        <end position="27"/>
    </location>
</feature>
<evidence type="ECO:0000256" key="3">
    <source>
        <dbReference type="ARBA" id="ARBA00023242"/>
    </source>
</evidence>
<keyword evidence="2" id="KW-0238">DNA-binding</keyword>
<dbReference type="GO" id="GO:0005634">
    <property type="term" value="C:nucleus"/>
    <property type="evidence" value="ECO:0007669"/>
    <property type="project" value="UniProtKB-SubCell"/>
</dbReference>
<dbReference type="InterPro" id="IPR017884">
    <property type="entry name" value="SANT_dom"/>
</dbReference>
<dbReference type="PANTHER" id="PTHR21677:SF1">
    <property type="entry name" value="PROTEIN CRAMPED-LIKE"/>
    <property type="match status" value="1"/>
</dbReference>
<dbReference type="GO" id="GO:0003682">
    <property type="term" value="F:chromatin binding"/>
    <property type="evidence" value="ECO:0007669"/>
    <property type="project" value="InterPro"/>
</dbReference>
<name>A0A915ARZ2_PARUN</name>
<dbReference type="Proteomes" id="UP000887569">
    <property type="component" value="Unplaced"/>
</dbReference>
<evidence type="ECO:0000313" key="6">
    <source>
        <dbReference type="Proteomes" id="UP000887569"/>
    </source>
</evidence>
<feature type="region of interest" description="Disordered" evidence="4">
    <location>
        <begin position="17"/>
        <end position="44"/>
    </location>
</feature>
<dbReference type="InterPro" id="IPR055315">
    <property type="entry name" value="Cramped-like"/>
</dbReference>
<evidence type="ECO:0000256" key="1">
    <source>
        <dbReference type="ARBA" id="ARBA00004123"/>
    </source>
</evidence>
<feature type="region of interest" description="Disordered" evidence="4">
    <location>
        <begin position="58"/>
        <end position="78"/>
    </location>
</feature>
<evidence type="ECO:0000256" key="2">
    <source>
        <dbReference type="ARBA" id="ARBA00023125"/>
    </source>
</evidence>
<evidence type="ECO:0000313" key="7">
    <source>
        <dbReference type="WBParaSite" id="PgR012_g195_t04"/>
    </source>
</evidence>
<dbReference type="PROSITE" id="PS51293">
    <property type="entry name" value="SANT"/>
    <property type="match status" value="1"/>
</dbReference>
<evidence type="ECO:0000256" key="4">
    <source>
        <dbReference type="SAM" id="MobiDB-lite"/>
    </source>
</evidence>
<dbReference type="WBParaSite" id="PgR012_g195_t04">
    <property type="protein sequence ID" value="PgR012_g195_t04"/>
    <property type="gene ID" value="PgR012_g195"/>
</dbReference>
<dbReference type="SMART" id="SM00717">
    <property type="entry name" value="SANT"/>
    <property type="match status" value="1"/>
</dbReference>
<dbReference type="GO" id="GO:0007389">
    <property type="term" value="P:pattern specification process"/>
    <property type="evidence" value="ECO:0007669"/>
    <property type="project" value="TreeGrafter"/>
</dbReference>
<organism evidence="6 7">
    <name type="scientific">Parascaris univalens</name>
    <name type="common">Nematode worm</name>
    <dbReference type="NCBI Taxonomy" id="6257"/>
    <lineage>
        <taxon>Eukaryota</taxon>
        <taxon>Metazoa</taxon>
        <taxon>Ecdysozoa</taxon>
        <taxon>Nematoda</taxon>
        <taxon>Chromadorea</taxon>
        <taxon>Rhabditida</taxon>
        <taxon>Spirurina</taxon>
        <taxon>Ascaridomorpha</taxon>
        <taxon>Ascaridoidea</taxon>
        <taxon>Ascarididae</taxon>
        <taxon>Parascaris</taxon>
    </lineage>
</organism>
<dbReference type="Gene3D" id="1.20.58.1880">
    <property type="match status" value="1"/>
</dbReference>
<dbReference type="InterPro" id="IPR009057">
    <property type="entry name" value="Homeodomain-like_sf"/>
</dbReference>
<dbReference type="Pfam" id="PF00249">
    <property type="entry name" value="Myb_DNA-binding"/>
    <property type="match status" value="1"/>
</dbReference>
<comment type="subcellular location">
    <subcellularLocation>
        <location evidence="1">Nucleus</location>
    </subcellularLocation>
</comment>
<feature type="domain" description="SANT" evidence="5">
    <location>
        <begin position="105"/>
        <end position="155"/>
    </location>
</feature>
<evidence type="ECO:0000259" key="5">
    <source>
        <dbReference type="PROSITE" id="PS51293"/>
    </source>
</evidence>
<dbReference type="PANTHER" id="PTHR21677">
    <property type="entry name" value="CRAMPED PROTEIN"/>
    <property type="match status" value="1"/>
</dbReference>
<dbReference type="AlphaFoldDB" id="A0A915ARZ2"/>
<sequence>LISVCSKMCDEVAVGSVASQQPTTSNGARIDTAPPNNATSGMSRRRLTFRPYSVAQTQANATSSAAPQSSAPVTSDSPEVSVTASATLATSTSSSAKTTRKWGQWNNSEIGLFYEGIKQYGKDFEQVAKLMSRRKMNKDKEQIRNYYFNSYKLLKSTAPIDEELLGDVPRDARELFVVINGFEWKKRTGDAKFDPAKLRQLILEGSTSVRPKKKKQAVPIRTPACPALQKLFPSQKAEEPLPSHIFIYLSPRYEADRSYVESCAQNPLIRIRLAMTEHLCDIFKLLKMKWTHRLRKIDEELRTDEKDTLHLTIYPDKTTRLGRLFVRYVEDSGPNAFCINRLRRELSRRSAEECDEHSNHSDAATTACSEGTHPDGVQVEVPNTPYSESSSFVLNEVTLRAGLTEANVGDATAIELFYLCGMEQKIYLQYSTNRSRNRAVEPWNIFVSLITRNYGENLCKILAEPETSDEARQVMVTVEDRTRKRRISNSNESAALNATQKLATTCGPKVATLVAADSSTTAGGGALANVCDQVVESENNAFMLQLESLQTKKRSKPYTQRPQSKRIGVNTAASLSNSVYDTSMHVAASCAPRYAQRSTADAAVCHLLPVQTYSTSDEHSPTDFSHIVANASVAGVSDGERMMAGTPEFGGCRPIVAATPTTRFAALPVQTYSTSDEHSPTDFSHIVANASVAGVSDGERMMAGTPEFGGCRPIVAATPTTRFAAEVLTSLTTQRQLTLVDEMVDQQCVGHPSSCEQRGNYPNHASYPSGVQLHYVSEGPICDMRGSDMRAQHSQDFDVYKQQTVHTTMDNSLMSVKQDEKTLTELSAVDLGVMVGSSLDMSPSKGCSNLPDDVRYSLEMMMQQNSVDYCRNFEQLLTSIDTPKKIP</sequence>
<keyword evidence="3" id="KW-0539">Nucleus</keyword>
<proteinExistence type="predicted"/>
<dbReference type="SUPFAM" id="SSF46689">
    <property type="entry name" value="Homeodomain-like"/>
    <property type="match status" value="1"/>
</dbReference>
<feature type="region of interest" description="Disordered" evidence="4">
    <location>
        <begin position="353"/>
        <end position="378"/>
    </location>
</feature>
<dbReference type="CDD" id="cd00167">
    <property type="entry name" value="SANT"/>
    <property type="match status" value="1"/>
</dbReference>